<dbReference type="NCBIfam" id="TIGR02772">
    <property type="entry name" value="Ku_bact"/>
    <property type="match status" value="1"/>
</dbReference>
<reference evidence="5 6" key="1">
    <citation type="submission" date="2019-03" db="EMBL/GenBank/DDBJ databases">
        <title>Complete genome sequence of Ferrigenium kumadai strain An22, a microaerophilic iron-oxidizing bacterium isolated from a paddy field soil.</title>
        <authorList>
            <person name="Watanabe T."/>
            <person name="Asakawa S."/>
        </authorList>
    </citation>
    <scope>NUCLEOTIDE SEQUENCE [LARGE SCALE GENOMIC DNA]</scope>
    <source>
        <strain evidence="5 6">An22</strain>
    </source>
</reference>
<dbReference type="RefSeq" id="WP_212786538.1">
    <property type="nucleotide sequence ID" value="NZ_AP019536.1"/>
</dbReference>
<dbReference type="InterPro" id="IPR006164">
    <property type="entry name" value="DNA_bd_Ku70/Ku80"/>
</dbReference>
<name>A0AAN1SXU6_9PROT</name>
<keyword evidence="3" id="KW-1133">Transmembrane helix</keyword>
<dbReference type="Proteomes" id="UP001319121">
    <property type="component" value="Chromosome"/>
</dbReference>
<evidence type="ECO:0000259" key="4">
    <source>
        <dbReference type="SMART" id="SM00559"/>
    </source>
</evidence>
<dbReference type="PIRSF" id="PIRSF006493">
    <property type="entry name" value="Prok_Ku"/>
    <property type="match status" value="1"/>
</dbReference>
<dbReference type="Gene3D" id="2.40.290.10">
    <property type="match status" value="1"/>
</dbReference>
<keyword evidence="6" id="KW-1185">Reference proteome</keyword>
<keyword evidence="3" id="KW-0812">Transmembrane</keyword>
<dbReference type="Pfam" id="PF02735">
    <property type="entry name" value="Ku"/>
    <property type="match status" value="1"/>
</dbReference>
<dbReference type="InterPro" id="IPR016194">
    <property type="entry name" value="SPOC-like_C_dom_sf"/>
</dbReference>
<dbReference type="PANTHER" id="PTHR41251:SF1">
    <property type="entry name" value="NON-HOMOLOGOUS END JOINING PROTEIN KU"/>
    <property type="match status" value="1"/>
</dbReference>
<dbReference type="InterPro" id="IPR009187">
    <property type="entry name" value="Prok_Ku"/>
</dbReference>
<feature type="domain" description="Ku" evidence="4">
    <location>
        <begin position="69"/>
        <end position="197"/>
    </location>
</feature>
<gene>
    <name evidence="5" type="primary">ku_2</name>
    <name evidence="5" type="ORF">FGKAn22_06260</name>
</gene>
<evidence type="ECO:0000256" key="1">
    <source>
        <dbReference type="ARBA" id="ARBA00023125"/>
    </source>
</evidence>
<sequence length="296" mass="33684">MAKDDDTNHIEEEELEQEQPRAFWSGIIAFGLVSLPVSLYPAHSGKLALKMVDAKGTPLKREFYCEHDNRPLEPDDIVRSYEIEKYHYVVVEDEELEALEPKRSREIDLKRFVPLSSINPVYFERAYFLVPDGDTTKAYRLLAKSMEDEHKAGIATFVMHGKDYLVAIIAEGGILRAETLRFHDELRTPEQVGLPKLQHADKKAVEQMRVAIKKLMHKQLDPELLSDPHTVNLRQRIEAKLKSGTDVLKAPEEPAPAEAAGNVIDLMQVLKERLQGRQAHVSKPERAPTRGKPRGR</sequence>
<accession>A0AAN1SXU6</accession>
<feature type="region of interest" description="Disordered" evidence="2">
    <location>
        <begin position="274"/>
        <end position="296"/>
    </location>
</feature>
<dbReference type="GO" id="GO:0006303">
    <property type="term" value="P:double-strand break repair via nonhomologous end joining"/>
    <property type="evidence" value="ECO:0007669"/>
    <property type="project" value="InterPro"/>
</dbReference>
<protein>
    <submittedName>
        <fullName evidence="5">Non-homologous end joining protein Ku</fullName>
    </submittedName>
</protein>
<dbReference type="SMART" id="SM00559">
    <property type="entry name" value="Ku78"/>
    <property type="match status" value="1"/>
</dbReference>
<evidence type="ECO:0000313" key="5">
    <source>
        <dbReference type="EMBL" id="BBI98933.1"/>
    </source>
</evidence>
<proteinExistence type="predicted"/>
<keyword evidence="1" id="KW-0238">DNA-binding</keyword>
<dbReference type="EMBL" id="AP019536">
    <property type="protein sequence ID" value="BBI98933.1"/>
    <property type="molecule type" value="Genomic_DNA"/>
</dbReference>
<dbReference type="PANTHER" id="PTHR41251">
    <property type="entry name" value="NON-HOMOLOGOUS END JOINING PROTEIN KU"/>
    <property type="match status" value="1"/>
</dbReference>
<evidence type="ECO:0000256" key="3">
    <source>
        <dbReference type="SAM" id="Phobius"/>
    </source>
</evidence>
<dbReference type="GO" id="GO:0003690">
    <property type="term" value="F:double-stranded DNA binding"/>
    <property type="evidence" value="ECO:0007669"/>
    <property type="project" value="TreeGrafter"/>
</dbReference>
<evidence type="ECO:0000256" key="2">
    <source>
        <dbReference type="SAM" id="MobiDB-lite"/>
    </source>
</evidence>
<dbReference type="SUPFAM" id="SSF100939">
    <property type="entry name" value="SPOC domain-like"/>
    <property type="match status" value="1"/>
</dbReference>
<organism evidence="5 6">
    <name type="scientific">Ferrigenium kumadai</name>
    <dbReference type="NCBI Taxonomy" id="1682490"/>
    <lineage>
        <taxon>Bacteria</taxon>
        <taxon>Pseudomonadati</taxon>
        <taxon>Pseudomonadota</taxon>
        <taxon>Betaproteobacteria</taxon>
        <taxon>Nitrosomonadales</taxon>
        <taxon>Gallionellaceae</taxon>
        <taxon>Ferrigenium</taxon>
    </lineage>
</organism>
<dbReference type="AlphaFoldDB" id="A0AAN1SXU6"/>
<feature type="transmembrane region" description="Helical" evidence="3">
    <location>
        <begin position="22"/>
        <end position="42"/>
    </location>
</feature>
<evidence type="ECO:0000313" key="6">
    <source>
        <dbReference type="Proteomes" id="UP001319121"/>
    </source>
</evidence>
<dbReference type="KEGG" id="fku:FGKAn22_06260"/>
<keyword evidence="3" id="KW-0472">Membrane</keyword>